<evidence type="ECO:0008006" key="4">
    <source>
        <dbReference type="Google" id="ProtNLM"/>
    </source>
</evidence>
<proteinExistence type="predicted"/>
<feature type="binding site" evidence="1">
    <location>
        <position position="111"/>
    </location>
    <ligand>
        <name>a divalent metal cation</name>
        <dbReference type="ChEBI" id="CHEBI:60240"/>
        <label>2</label>
    </ligand>
</feature>
<keyword evidence="1" id="KW-0479">Metal-binding</keyword>
<dbReference type="Proteomes" id="UP000181790">
    <property type="component" value="Unassembled WGS sequence"/>
</dbReference>
<dbReference type="Gene3D" id="3.20.20.140">
    <property type="entry name" value="Metal-dependent hydrolases"/>
    <property type="match status" value="1"/>
</dbReference>
<reference evidence="2 3" key="1">
    <citation type="submission" date="2016-10" db="EMBL/GenBank/DDBJ databases">
        <title>Arsenicibacter rosenii gen. nov., sp. nov., an efficient arsenic-methylating bacterium isolated from an arsenic-contaminated paddy soil.</title>
        <authorList>
            <person name="Huang K."/>
        </authorList>
    </citation>
    <scope>NUCLEOTIDE SEQUENCE [LARGE SCALE GENOMIC DNA]</scope>
    <source>
        <strain evidence="2 3">SM-1</strain>
    </source>
</reference>
<feature type="binding site" evidence="1">
    <location>
        <position position="135"/>
    </location>
    <ligand>
        <name>a divalent metal cation</name>
        <dbReference type="ChEBI" id="CHEBI:60240"/>
        <label>2</label>
    </ligand>
</feature>
<dbReference type="InterPro" id="IPR032466">
    <property type="entry name" value="Metal_Hydrolase"/>
</dbReference>
<gene>
    <name evidence="2" type="ORF">BLX24_06265</name>
</gene>
<dbReference type="AlphaFoldDB" id="A0A1S2VNS8"/>
<feature type="binding site" evidence="1">
    <location>
        <position position="76"/>
    </location>
    <ligand>
        <name>a divalent metal cation</name>
        <dbReference type="ChEBI" id="CHEBI:60240"/>
        <label>1</label>
    </ligand>
</feature>
<feature type="binding site" evidence="1">
    <location>
        <position position="184"/>
    </location>
    <ligand>
        <name>a divalent metal cation</name>
        <dbReference type="ChEBI" id="CHEBI:60240"/>
        <label>1</label>
    </ligand>
</feature>
<evidence type="ECO:0000256" key="1">
    <source>
        <dbReference type="PIRSR" id="PIRSR005902-1"/>
    </source>
</evidence>
<dbReference type="PANTHER" id="PTHR46124">
    <property type="entry name" value="D-AMINOACYL-TRNA DEACYLASE"/>
    <property type="match status" value="1"/>
</dbReference>
<dbReference type="PANTHER" id="PTHR46124:SF3">
    <property type="entry name" value="HYDROLASE"/>
    <property type="match status" value="1"/>
</dbReference>
<name>A0A1S2VNS8_9BACT</name>
<dbReference type="SUPFAM" id="SSF51556">
    <property type="entry name" value="Metallo-dependent hydrolases"/>
    <property type="match status" value="1"/>
</dbReference>
<sequence>MPEKQGDIQYVDAHTHQRTGDVSVIAIRNLIVGHDPESPEAVPFCSVGAHPWYWRKADMEQLRAWSAHPSVKAIGECGLDRLTDTPLDEQWPVFRQQIALSEAVRKPLIIHCVRAFPEIVAEHKAQQPTQPWILHGFNNRSSFLNMVLDAGLYVSLGAALLRGDSPASAAIARIPADRLLLETDDKPLPVSEVYQAAASRLGWSLAQLAAQVRANAGTVFGV</sequence>
<protein>
    <recommendedName>
        <fullName evidence="4">Hydrolase TatD</fullName>
    </recommendedName>
</protein>
<dbReference type="EMBL" id="MORL01000002">
    <property type="protein sequence ID" value="OIN60423.1"/>
    <property type="molecule type" value="Genomic_DNA"/>
</dbReference>
<accession>A0A1S2VNS8</accession>
<dbReference type="InterPro" id="IPR001130">
    <property type="entry name" value="TatD-like"/>
</dbReference>
<dbReference type="GO" id="GO:0005829">
    <property type="term" value="C:cytosol"/>
    <property type="evidence" value="ECO:0007669"/>
    <property type="project" value="TreeGrafter"/>
</dbReference>
<dbReference type="RefSeq" id="WP_071502341.1">
    <property type="nucleotide sequence ID" value="NZ_MORL01000002.1"/>
</dbReference>
<evidence type="ECO:0000313" key="3">
    <source>
        <dbReference type="Proteomes" id="UP000181790"/>
    </source>
</evidence>
<comment type="caution">
    <text evidence="2">The sequence shown here is derived from an EMBL/GenBank/DDBJ whole genome shotgun (WGS) entry which is preliminary data.</text>
</comment>
<dbReference type="Pfam" id="PF01026">
    <property type="entry name" value="TatD_DNase"/>
    <property type="match status" value="1"/>
</dbReference>
<keyword evidence="3" id="KW-1185">Reference proteome</keyword>
<dbReference type="GO" id="GO:0046872">
    <property type="term" value="F:metal ion binding"/>
    <property type="evidence" value="ECO:0007669"/>
    <property type="project" value="UniProtKB-KW"/>
</dbReference>
<evidence type="ECO:0000313" key="2">
    <source>
        <dbReference type="EMBL" id="OIN60423.1"/>
    </source>
</evidence>
<dbReference type="GO" id="GO:0016788">
    <property type="term" value="F:hydrolase activity, acting on ester bonds"/>
    <property type="evidence" value="ECO:0007669"/>
    <property type="project" value="InterPro"/>
</dbReference>
<organism evidence="2 3">
    <name type="scientific">Arsenicibacter rosenii</name>
    <dbReference type="NCBI Taxonomy" id="1750698"/>
    <lineage>
        <taxon>Bacteria</taxon>
        <taxon>Pseudomonadati</taxon>
        <taxon>Bacteroidota</taxon>
        <taxon>Cytophagia</taxon>
        <taxon>Cytophagales</taxon>
        <taxon>Spirosomataceae</taxon>
        <taxon>Arsenicibacter</taxon>
    </lineage>
</organism>